<evidence type="ECO:0000313" key="5">
    <source>
        <dbReference type="Proteomes" id="UP000198575"/>
    </source>
</evidence>
<keyword evidence="4" id="KW-0346">Stress response</keyword>
<name>A0A1I4ZAR0_9GAMM</name>
<dbReference type="RefSeq" id="WP_092409234.1">
    <property type="nucleotide sequence ID" value="NZ_FOVF01000024.1"/>
</dbReference>
<sequence length="147" mass="16648">MTQLTRWNPFRAARLEPMTTFDDFFRGLGNRPMWRDLDIAADMRIDVTEDEGSFSVKADIPGVDKKDIDVSVEGNQVSISAEVKRETSKKDEDKEICTERYYGKVYRAFTLPSDIDSAKADARYDNGVLTLTLPKKKNGSSRKVSIS</sequence>
<evidence type="ECO:0000256" key="1">
    <source>
        <dbReference type="PROSITE-ProRule" id="PRU00285"/>
    </source>
</evidence>
<gene>
    <name evidence="4" type="ORF">SAMN05216289_12424</name>
</gene>
<feature type="domain" description="SHSP" evidence="3">
    <location>
        <begin position="36"/>
        <end position="147"/>
    </location>
</feature>
<dbReference type="InterPro" id="IPR031107">
    <property type="entry name" value="Small_HSP"/>
</dbReference>
<comment type="similarity">
    <text evidence="1 2">Belongs to the small heat shock protein (HSP20) family.</text>
</comment>
<keyword evidence="5" id="KW-1185">Reference proteome</keyword>
<dbReference type="PROSITE" id="PS01031">
    <property type="entry name" value="SHSP"/>
    <property type="match status" value="1"/>
</dbReference>
<evidence type="ECO:0000256" key="2">
    <source>
        <dbReference type="RuleBase" id="RU003616"/>
    </source>
</evidence>
<dbReference type="Gene3D" id="2.60.40.790">
    <property type="match status" value="1"/>
</dbReference>
<reference evidence="4 5" key="1">
    <citation type="submission" date="2016-10" db="EMBL/GenBank/DDBJ databases">
        <authorList>
            <person name="de Groot N.N."/>
        </authorList>
    </citation>
    <scope>NUCLEOTIDE SEQUENCE [LARGE SCALE GENOMIC DNA]</scope>
    <source>
        <strain evidence="4 5">CGMCC 1.7659</strain>
    </source>
</reference>
<dbReference type="SUPFAM" id="SSF49764">
    <property type="entry name" value="HSP20-like chaperones"/>
    <property type="match status" value="1"/>
</dbReference>
<dbReference type="Proteomes" id="UP000198575">
    <property type="component" value="Unassembled WGS sequence"/>
</dbReference>
<protein>
    <submittedName>
        <fullName evidence="4">Heat shock protein Hsp20</fullName>
    </submittedName>
</protein>
<dbReference type="STRING" id="578942.SAMN05216289_12424"/>
<evidence type="ECO:0000259" key="3">
    <source>
        <dbReference type="PROSITE" id="PS01031"/>
    </source>
</evidence>
<evidence type="ECO:0000313" key="4">
    <source>
        <dbReference type="EMBL" id="SFN47287.1"/>
    </source>
</evidence>
<dbReference type="CDD" id="cd06464">
    <property type="entry name" value="ACD_sHsps-like"/>
    <property type="match status" value="1"/>
</dbReference>
<proteinExistence type="inferred from homology"/>
<dbReference type="Pfam" id="PF00011">
    <property type="entry name" value="HSP20"/>
    <property type="match status" value="1"/>
</dbReference>
<accession>A0A1I4ZAR0</accession>
<dbReference type="OrthoDB" id="9792695at2"/>
<organism evidence="4 5">
    <name type="scientific">Dokdonella immobilis</name>
    <dbReference type="NCBI Taxonomy" id="578942"/>
    <lineage>
        <taxon>Bacteria</taxon>
        <taxon>Pseudomonadati</taxon>
        <taxon>Pseudomonadota</taxon>
        <taxon>Gammaproteobacteria</taxon>
        <taxon>Lysobacterales</taxon>
        <taxon>Rhodanobacteraceae</taxon>
        <taxon>Dokdonella</taxon>
    </lineage>
</organism>
<dbReference type="EMBL" id="FOVF01000024">
    <property type="protein sequence ID" value="SFN47287.1"/>
    <property type="molecule type" value="Genomic_DNA"/>
</dbReference>
<dbReference type="AlphaFoldDB" id="A0A1I4ZAR0"/>
<dbReference type="InterPro" id="IPR002068">
    <property type="entry name" value="A-crystallin/Hsp20_dom"/>
</dbReference>
<dbReference type="PANTHER" id="PTHR11527">
    <property type="entry name" value="HEAT-SHOCK PROTEIN 20 FAMILY MEMBER"/>
    <property type="match status" value="1"/>
</dbReference>
<dbReference type="InterPro" id="IPR008978">
    <property type="entry name" value="HSP20-like_chaperone"/>
</dbReference>